<dbReference type="AlphaFoldDB" id="A0A0H3CTV6"/>
<keyword evidence="2" id="KW-1185">Reference proteome</keyword>
<evidence type="ECO:0000313" key="1">
    <source>
        <dbReference type="EMBL" id="ADF64997.1"/>
    </source>
</evidence>
<geneLocation type="plasmid" evidence="1 2">
    <name>pECL_B</name>
</geneLocation>
<dbReference type="HOGENOM" id="CLU_2129510_0_0_6"/>
<sequence length="113" mass="13242">MAVKEANTGIHRDSYITNKRLVHKIQRKLTITIPDERRDDVIGSRLNCTYNIVCKRRRTSTVKFTLRPIQRMPFIVESQEATQRAERNLHDNNALITLKTNYTRIVKANGFRC</sequence>
<dbReference type="EMBL" id="CP001920">
    <property type="protein sequence ID" value="ADF64997.1"/>
    <property type="molecule type" value="Genomic_DNA"/>
</dbReference>
<dbReference type="Proteomes" id="UP000002363">
    <property type="component" value="Plasmid pECL_B"/>
</dbReference>
<protein>
    <submittedName>
        <fullName evidence="1">Uncharacterized protein</fullName>
    </submittedName>
</protein>
<keyword evidence="1" id="KW-0614">Plasmid</keyword>
<name>A0A0H3CTV6_ENTCC</name>
<proteinExistence type="predicted"/>
<organism evidence="1 2">
    <name type="scientific">Enterobacter cloacae subsp. cloacae (strain ATCC 13047 / DSM 30054 / NBRC 13535 / NCTC 10005 / WDCM 00083 / NCDC 279-56)</name>
    <dbReference type="NCBI Taxonomy" id="716541"/>
    <lineage>
        <taxon>Bacteria</taxon>
        <taxon>Pseudomonadati</taxon>
        <taxon>Pseudomonadota</taxon>
        <taxon>Gammaproteobacteria</taxon>
        <taxon>Enterobacterales</taxon>
        <taxon>Enterobacteriaceae</taxon>
        <taxon>Enterobacter</taxon>
        <taxon>Enterobacter cloacae complex</taxon>
    </lineage>
</organism>
<accession>A0A0H3CTV6</accession>
<gene>
    <name evidence="1" type="ordered locus">ECL_B035</name>
</gene>
<dbReference type="KEGG" id="enc:ECL_B035"/>
<dbReference type="EnsemblBacteria" id="ADF64997">
    <property type="protein sequence ID" value="ADF64997"/>
    <property type="gene ID" value="ECL_B035"/>
</dbReference>
<reference evidence="1 2" key="1">
    <citation type="journal article" date="2010" name="J. Bacteriol.">
        <title>Complete genome sequence of Enterobacter cloacae subsp. cloacae type strain ATCC 13047.</title>
        <authorList>
            <person name="Ren Y."/>
            <person name="Ren Y."/>
            <person name="Zhou Z."/>
            <person name="Guo X."/>
            <person name="Li Y."/>
            <person name="Feng L."/>
            <person name="Wang L."/>
        </authorList>
    </citation>
    <scope>NUCLEOTIDE SEQUENCE [LARGE SCALE GENOMIC DNA]</scope>
    <source>
        <strain evidence="2">ATCC 13047 / DSM 30054 / NBRC 13535 / NCTC 10005 / WDCM 00083 / NCDC 279-56</strain>
        <plasmid evidence="1">pECL_B</plasmid>
    </source>
</reference>
<evidence type="ECO:0000313" key="2">
    <source>
        <dbReference type="Proteomes" id="UP000002363"/>
    </source>
</evidence>